<accession>A0AAE0X4Q2</accession>
<dbReference type="EMBL" id="JAULSO010000003">
    <property type="protein sequence ID" value="KAK3684942.1"/>
    <property type="molecule type" value="Genomic_DNA"/>
</dbReference>
<keyword evidence="3" id="KW-1185">Reference proteome</keyword>
<dbReference type="AlphaFoldDB" id="A0AAE0X4Q2"/>
<reference evidence="2" key="1">
    <citation type="journal article" date="2023" name="Mol. Phylogenet. Evol.">
        <title>Genome-scale phylogeny and comparative genomics of the fungal order Sordariales.</title>
        <authorList>
            <person name="Hensen N."/>
            <person name="Bonometti L."/>
            <person name="Westerberg I."/>
            <person name="Brannstrom I.O."/>
            <person name="Guillou S."/>
            <person name="Cros-Aarteil S."/>
            <person name="Calhoun S."/>
            <person name="Haridas S."/>
            <person name="Kuo A."/>
            <person name="Mondo S."/>
            <person name="Pangilinan J."/>
            <person name="Riley R."/>
            <person name="LaButti K."/>
            <person name="Andreopoulos B."/>
            <person name="Lipzen A."/>
            <person name="Chen C."/>
            <person name="Yan M."/>
            <person name="Daum C."/>
            <person name="Ng V."/>
            <person name="Clum A."/>
            <person name="Steindorff A."/>
            <person name="Ohm R.A."/>
            <person name="Martin F."/>
            <person name="Silar P."/>
            <person name="Natvig D.O."/>
            <person name="Lalanne C."/>
            <person name="Gautier V."/>
            <person name="Ament-Velasquez S.L."/>
            <person name="Kruys A."/>
            <person name="Hutchinson M.I."/>
            <person name="Powell A.J."/>
            <person name="Barry K."/>
            <person name="Miller A.N."/>
            <person name="Grigoriev I.V."/>
            <person name="Debuchy R."/>
            <person name="Gladieux P."/>
            <person name="Hiltunen Thoren M."/>
            <person name="Johannesson H."/>
        </authorList>
    </citation>
    <scope>NUCLEOTIDE SEQUENCE</scope>
    <source>
        <strain evidence="2">CBS 314.62</strain>
    </source>
</reference>
<proteinExistence type="predicted"/>
<feature type="non-terminal residue" evidence="2">
    <location>
        <position position="76"/>
    </location>
</feature>
<keyword evidence="1" id="KW-0812">Transmembrane</keyword>
<gene>
    <name evidence="2" type="ORF">B0T22DRAFT_464537</name>
</gene>
<feature type="transmembrane region" description="Helical" evidence="1">
    <location>
        <begin position="7"/>
        <end position="29"/>
    </location>
</feature>
<feature type="transmembrane region" description="Helical" evidence="1">
    <location>
        <begin position="35"/>
        <end position="59"/>
    </location>
</feature>
<keyword evidence="1" id="KW-0472">Membrane</keyword>
<evidence type="ECO:0000256" key="1">
    <source>
        <dbReference type="SAM" id="Phobius"/>
    </source>
</evidence>
<protein>
    <submittedName>
        <fullName evidence="2">Uncharacterized protein</fullName>
    </submittedName>
</protein>
<evidence type="ECO:0000313" key="2">
    <source>
        <dbReference type="EMBL" id="KAK3684942.1"/>
    </source>
</evidence>
<evidence type="ECO:0000313" key="3">
    <source>
        <dbReference type="Proteomes" id="UP001270362"/>
    </source>
</evidence>
<name>A0AAE0X4Q2_9PEZI</name>
<sequence length="76" mass="8255">MMTTDCVFFISNIYIHIPIYMSCTVASFIPYLLLVIYFFMYLFSLTVGSGIASGGAAGWKKRFFLGGGGGGLAVCF</sequence>
<reference evidence="2" key="2">
    <citation type="submission" date="2023-06" db="EMBL/GenBank/DDBJ databases">
        <authorList>
            <consortium name="Lawrence Berkeley National Laboratory"/>
            <person name="Haridas S."/>
            <person name="Hensen N."/>
            <person name="Bonometti L."/>
            <person name="Westerberg I."/>
            <person name="Brannstrom I.O."/>
            <person name="Guillou S."/>
            <person name="Cros-Aarteil S."/>
            <person name="Calhoun S."/>
            <person name="Kuo A."/>
            <person name="Mondo S."/>
            <person name="Pangilinan J."/>
            <person name="Riley R."/>
            <person name="Labutti K."/>
            <person name="Andreopoulos B."/>
            <person name="Lipzen A."/>
            <person name="Chen C."/>
            <person name="Yanf M."/>
            <person name="Daum C."/>
            <person name="Ng V."/>
            <person name="Clum A."/>
            <person name="Steindorff A."/>
            <person name="Ohm R."/>
            <person name="Martin F."/>
            <person name="Silar P."/>
            <person name="Natvig D."/>
            <person name="Lalanne C."/>
            <person name="Gautier V."/>
            <person name="Ament-Velasquez S.L."/>
            <person name="Kruys A."/>
            <person name="Hutchinson M.I."/>
            <person name="Powell A.J."/>
            <person name="Barry K."/>
            <person name="Miller A.N."/>
            <person name="Grigoriev I.V."/>
            <person name="Debuchy R."/>
            <person name="Gladieux P."/>
            <person name="Thoren M.H."/>
            <person name="Johannesson H."/>
        </authorList>
    </citation>
    <scope>NUCLEOTIDE SEQUENCE</scope>
    <source>
        <strain evidence="2">CBS 314.62</strain>
    </source>
</reference>
<comment type="caution">
    <text evidence="2">The sequence shown here is derived from an EMBL/GenBank/DDBJ whole genome shotgun (WGS) entry which is preliminary data.</text>
</comment>
<organism evidence="2 3">
    <name type="scientific">Podospora appendiculata</name>
    <dbReference type="NCBI Taxonomy" id="314037"/>
    <lineage>
        <taxon>Eukaryota</taxon>
        <taxon>Fungi</taxon>
        <taxon>Dikarya</taxon>
        <taxon>Ascomycota</taxon>
        <taxon>Pezizomycotina</taxon>
        <taxon>Sordariomycetes</taxon>
        <taxon>Sordariomycetidae</taxon>
        <taxon>Sordariales</taxon>
        <taxon>Podosporaceae</taxon>
        <taxon>Podospora</taxon>
    </lineage>
</organism>
<dbReference type="Proteomes" id="UP001270362">
    <property type="component" value="Unassembled WGS sequence"/>
</dbReference>
<keyword evidence="1" id="KW-1133">Transmembrane helix</keyword>